<proteinExistence type="predicted"/>
<dbReference type="SMART" id="SM00880">
    <property type="entry name" value="CHAD"/>
    <property type="match status" value="1"/>
</dbReference>
<sequence>MPGGRDRFRSEDALSSYLREQCTVVIRGELLLRTRSDAELVHDTRVGLRRLRSALRSFAPLLTPDAAELEVLEEDLRWLAALLSDLRDADVLGERLTARLAALPADLVLGGPLRDDVTHEVRQALAGVRHRSYEVWQAQRTTDRFRRTMRAVARWYDRPPVAGEPLSDKALRRAGRELLDVAERRARRRLADADRVGANDPAAPELAHRARKAFKRLRYTAEVLEPVLPRAVELARRAKKQQRRLGSHQDLVVEAAFLRHCATVLPTVEAHHGFVYGLMLAHAEHEAARLRERA</sequence>
<name>A0A3L8P577_9ACTN</name>
<dbReference type="InterPro" id="IPR038186">
    <property type="entry name" value="CHAD_dom_sf"/>
</dbReference>
<evidence type="ECO:0000313" key="3">
    <source>
        <dbReference type="Proteomes" id="UP000281708"/>
    </source>
</evidence>
<dbReference type="Proteomes" id="UP000281708">
    <property type="component" value="Unassembled WGS sequence"/>
</dbReference>
<accession>A0A3L8P577</accession>
<protein>
    <submittedName>
        <fullName evidence="2">CHAD domain-containing protein</fullName>
    </submittedName>
</protein>
<dbReference type="PANTHER" id="PTHR39339">
    <property type="entry name" value="SLR1444 PROTEIN"/>
    <property type="match status" value="1"/>
</dbReference>
<feature type="domain" description="CHAD" evidence="1">
    <location>
        <begin position="7"/>
        <end position="294"/>
    </location>
</feature>
<evidence type="ECO:0000259" key="1">
    <source>
        <dbReference type="PROSITE" id="PS51708"/>
    </source>
</evidence>
<dbReference type="AlphaFoldDB" id="A0A3L8P577"/>
<dbReference type="Gene3D" id="1.40.20.10">
    <property type="entry name" value="CHAD domain"/>
    <property type="match status" value="1"/>
</dbReference>
<gene>
    <name evidence="2" type="ORF">D9V37_08575</name>
</gene>
<keyword evidence="3" id="KW-1185">Reference proteome</keyword>
<dbReference type="InterPro" id="IPR007899">
    <property type="entry name" value="CHAD_dom"/>
</dbReference>
<comment type="caution">
    <text evidence="2">The sequence shown here is derived from an EMBL/GenBank/DDBJ whole genome shotgun (WGS) entry which is preliminary data.</text>
</comment>
<dbReference type="PANTHER" id="PTHR39339:SF1">
    <property type="entry name" value="CHAD DOMAIN-CONTAINING PROTEIN"/>
    <property type="match status" value="1"/>
</dbReference>
<dbReference type="EMBL" id="RDBE01000006">
    <property type="protein sequence ID" value="RLV49923.1"/>
    <property type="molecule type" value="Genomic_DNA"/>
</dbReference>
<dbReference type="PROSITE" id="PS51708">
    <property type="entry name" value="CHAD"/>
    <property type="match status" value="1"/>
</dbReference>
<organism evidence="2 3">
    <name type="scientific">Nocardioides mangrovicus</name>
    <dbReference type="NCBI Taxonomy" id="2478913"/>
    <lineage>
        <taxon>Bacteria</taxon>
        <taxon>Bacillati</taxon>
        <taxon>Actinomycetota</taxon>
        <taxon>Actinomycetes</taxon>
        <taxon>Propionibacteriales</taxon>
        <taxon>Nocardioidaceae</taxon>
        <taxon>Nocardioides</taxon>
    </lineage>
</organism>
<evidence type="ECO:0000313" key="2">
    <source>
        <dbReference type="EMBL" id="RLV49923.1"/>
    </source>
</evidence>
<reference evidence="2 3" key="1">
    <citation type="submission" date="2018-10" db="EMBL/GenBank/DDBJ databases">
        <title>Marmoricola sp. 4Q3S-7 whole genome shotgun sequence.</title>
        <authorList>
            <person name="Li F."/>
        </authorList>
    </citation>
    <scope>NUCLEOTIDE SEQUENCE [LARGE SCALE GENOMIC DNA]</scope>
    <source>
        <strain evidence="2 3">4Q3S-7</strain>
    </source>
</reference>
<dbReference type="Pfam" id="PF05235">
    <property type="entry name" value="CHAD"/>
    <property type="match status" value="1"/>
</dbReference>